<keyword evidence="12" id="KW-0175">Coiled coil</keyword>
<dbReference type="SUPFAM" id="SSF109998">
    <property type="entry name" value="Triger factor/SurA peptide-binding domain-like"/>
    <property type="match status" value="1"/>
</dbReference>
<keyword evidence="2" id="KW-1003">Cell membrane</keyword>
<evidence type="ECO:0000256" key="3">
    <source>
        <dbReference type="ARBA" id="ARBA00022519"/>
    </source>
</evidence>
<dbReference type="eggNOG" id="COG0760">
    <property type="taxonomic scope" value="Bacteria"/>
</dbReference>
<evidence type="ECO:0000256" key="9">
    <source>
        <dbReference type="ARBA" id="ARBA00040743"/>
    </source>
</evidence>
<dbReference type="PROSITE" id="PS01096">
    <property type="entry name" value="PPIC_PPIASE_1"/>
    <property type="match status" value="1"/>
</dbReference>
<evidence type="ECO:0000256" key="10">
    <source>
        <dbReference type="ARBA" id="ARBA00042775"/>
    </source>
</evidence>
<keyword evidence="6 13" id="KW-0472">Membrane</keyword>
<dbReference type="SUPFAM" id="SSF54534">
    <property type="entry name" value="FKBP-like"/>
    <property type="match status" value="1"/>
</dbReference>
<dbReference type="Pfam" id="PF00639">
    <property type="entry name" value="Rotamase"/>
    <property type="match status" value="1"/>
</dbReference>
<evidence type="ECO:0000256" key="4">
    <source>
        <dbReference type="ARBA" id="ARBA00022692"/>
    </source>
</evidence>
<feature type="coiled-coil region" evidence="12">
    <location>
        <begin position="482"/>
        <end position="509"/>
    </location>
</feature>
<dbReference type="InterPro" id="IPR052029">
    <property type="entry name" value="PpiD_chaperone"/>
</dbReference>
<dbReference type="STRING" id="686340.Metal_3362"/>
<evidence type="ECO:0000313" key="16">
    <source>
        <dbReference type="Proteomes" id="UP000005090"/>
    </source>
</evidence>
<evidence type="ECO:0000256" key="12">
    <source>
        <dbReference type="SAM" id="Coils"/>
    </source>
</evidence>
<dbReference type="Gene3D" id="1.10.4030.10">
    <property type="entry name" value="Porin chaperone SurA, peptide-binding domain"/>
    <property type="match status" value="1"/>
</dbReference>
<dbReference type="InterPro" id="IPR027304">
    <property type="entry name" value="Trigger_fact/SurA_dom_sf"/>
</dbReference>
<keyword evidence="5 13" id="KW-1133">Transmembrane helix</keyword>
<dbReference type="GO" id="GO:0005886">
    <property type="term" value="C:plasma membrane"/>
    <property type="evidence" value="ECO:0007669"/>
    <property type="project" value="UniProtKB-SubCell"/>
</dbReference>
<evidence type="ECO:0000256" key="1">
    <source>
        <dbReference type="ARBA" id="ARBA00004382"/>
    </source>
</evidence>
<dbReference type="InterPro" id="IPR046357">
    <property type="entry name" value="PPIase_dom_sf"/>
</dbReference>
<dbReference type="HOGENOM" id="CLU_023843_1_1_6"/>
<accession>H8GQN9</accession>
<keyword evidence="11 15" id="KW-0413">Isomerase</keyword>
<name>H8GQN9_METAL</name>
<evidence type="ECO:0000256" key="5">
    <source>
        <dbReference type="ARBA" id="ARBA00022989"/>
    </source>
</evidence>
<evidence type="ECO:0000256" key="7">
    <source>
        <dbReference type="ARBA" id="ARBA00023186"/>
    </source>
</evidence>
<dbReference type="GO" id="GO:0003755">
    <property type="term" value="F:peptidyl-prolyl cis-trans isomerase activity"/>
    <property type="evidence" value="ECO:0007669"/>
    <property type="project" value="UniProtKB-KW"/>
</dbReference>
<keyword evidence="11" id="KW-0697">Rotamase</keyword>
<evidence type="ECO:0000313" key="15">
    <source>
        <dbReference type="EMBL" id="EIC31024.1"/>
    </source>
</evidence>
<comment type="similarity">
    <text evidence="8">Belongs to the PpiD chaperone family.</text>
</comment>
<evidence type="ECO:0000259" key="14">
    <source>
        <dbReference type="PROSITE" id="PS50198"/>
    </source>
</evidence>
<gene>
    <name evidence="15" type="ORF">Metal_3362</name>
</gene>
<sequence>MLTTIREKTQGAFAWVILLAIGIPFALWGIQNYVDAGKVASVASVGDKDFYQNDVNRAYEQYAQQFRGLGIDERTLKAQALDKLIKDEVLLQYAHAKGLVATDQEARDFIKNLDYFKVDGKFNEQRYKSLLSAQRMNSNEFVARIKNALIMEQLQESVSDTGFATPYDVESFFKIQNQQRDFDYVTVALPKLTEQPSNEEINAYYQQHQDRFKTPEQIAVAYVELSLDAISQKVEVTEDKLKAYYAEQKDQYSTPERRKISHILFAVNKDTDEKAVLAKAQKAKAELANKDFAKLAAEVSDDKLTAKNGGDLGLFNAGSMEKAFEEAVGKLKLGEVSEPVKSSFGYHLIKVTELVPGETKPFDRVKAEVEKAYRKAQAESVFYDSGEKLAEMSYENPDNLDAVAKALGLTVNKTDFFTKATGVGIAANPKIREAAFSDEVLQGNNSAPVEVSPEHVVVLRKLDHKPAAIQALDSVKAGIVAQLQTEKAKKQALEKAQKLKEALRSGETLANLAANEKLEVKTLTGYTRSKTEIPDALSEAVFKAAKPQAGKPTILVAELPDGSQAVASLTQVAPGVMSEDDKKKMDLATKNIARAFGQADFNAMLATLEADADIEINQSAGEAKTQ</sequence>
<keyword evidence="3" id="KW-0997">Cell inner membrane</keyword>
<dbReference type="AlphaFoldDB" id="H8GQN9"/>
<evidence type="ECO:0000256" key="13">
    <source>
        <dbReference type="SAM" id="Phobius"/>
    </source>
</evidence>
<keyword evidence="16" id="KW-1185">Reference proteome</keyword>
<evidence type="ECO:0000256" key="2">
    <source>
        <dbReference type="ARBA" id="ARBA00022475"/>
    </source>
</evidence>
<feature type="domain" description="PpiC" evidence="14">
    <location>
        <begin position="255"/>
        <end position="353"/>
    </location>
</feature>
<evidence type="ECO:0000256" key="6">
    <source>
        <dbReference type="ARBA" id="ARBA00023136"/>
    </source>
</evidence>
<proteinExistence type="inferred from homology"/>
<dbReference type="RefSeq" id="WP_005374058.1">
    <property type="nucleotide sequence ID" value="NZ_CM001475.1"/>
</dbReference>
<dbReference type="Proteomes" id="UP000005090">
    <property type="component" value="Chromosome"/>
</dbReference>
<dbReference type="InterPro" id="IPR000297">
    <property type="entry name" value="PPIase_PpiC"/>
</dbReference>
<protein>
    <recommendedName>
        <fullName evidence="9">Periplasmic chaperone PpiD</fullName>
    </recommendedName>
    <alternativeName>
        <fullName evidence="10">Periplasmic folding chaperone</fullName>
    </alternativeName>
</protein>
<dbReference type="Gene3D" id="3.10.50.40">
    <property type="match status" value="1"/>
</dbReference>
<dbReference type="PANTHER" id="PTHR47529">
    <property type="entry name" value="PEPTIDYL-PROLYL CIS-TRANS ISOMERASE D"/>
    <property type="match status" value="1"/>
</dbReference>
<dbReference type="PROSITE" id="PS50198">
    <property type="entry name" value="PPIC_PPIASE_2"/>
    <property type="match status" value="1"/>
</dbReference>
<dbReference type="Pfam" id="PF13624">
    <property type="entry name" value="SurA_N_3"/>
    <property type="match status" value="1"/>
</dbReference>
<evidence type="ECO:0000256" key="11">
    <source>
        <dbReference type="PROSITE-ProRule" id="PRU00278"/>
    </source>
</evidence>
<comment type="subcellular location">
    <subcellularLocation>
        <location evidence="1">Cell inner membrane</location>
        <topology evidence="1">Single-pass type II membrane protein</topology>
        <orientation evidence="1">Periplasmic side</orientation>
    </subcellularLocation>
</comment>
<dbReference type="PANTHER" id="PTHR47529:SF1">
    <property type="entry name" value="PERIPLASMIC CHAPERONE PPID"/>
    <property type="match status" value="1"/>
</dbReference>
<keyword evidence="7" id="KW-0143">Chaperone</keyword>
<reference evidence="15 16" key="1">
    <citation type="journal article" date="2013" name="Genome Announc.">
        <title>Genome Sequence of the Obligate Gammaproteobacterial Methanotroph Methylomicrobium album Strain BG8.</title>
        <authorList>
            <person name="Kits K.D."/>
            <person name="Kalyuzhnaya M.G."/>
            <person name="Klotz M.G."/>
            <person name="Jetten M.S."/>
            <person name="Op den Camp H.J."/>
            <person name="Vuilleumier S."/>
            <person name="Bringel F."/>
            <person name="Dispirito A.A."/>
            <person name="Murrell J.C."/>
            <person name="Bruce D."/>
            <person name="Cheng J.F."/>
            <person name="Copeland A."/>
            <person name="Goodwin L."/>
            <person name="Hauser L."/>
            <person name="Lajus A."/>
            <person name="Land M.L."/>
            <person name="Lapidus A."/>
            <person name="Lucas S."/>
            <person name="Medigue C."/>
            <person name="Pitluck S."/>
            <person name="Woyke T."/>
            <person name="Zeytun A."/>
            <person name="Stein L.Y."/>
        </authorList>
    </citation>
    <scope>NUCLEOTIDE SEQUENCE [LARGE SCALE GENOMIC DNA]</scope>
    <source>
        <strain evidence="15 16">BG8</strain>
    </source>
</reference>
<dbReference type="InterPro" id="IPR023058">
    <property type="entry name" value="PPIase_PpiC_CS"/>
</dbReference>
<feature type="transmembrane region" description="Helical" evidence="13">
    <location>
        <begin position="12"/>
        <end position="30"/>
    </location>
</feature>
<keyword evidence="4 13" id="KW-0812">Transmembrane</keyword>
<dbReference type="EMBL" id="CM001475">
    <property type="protein sequence ID" value="EIC31024.1"/>
    <property type="molecule type" value="Genomic_DNA"/>
</dbReference>
<evidence type="ECO:0000256" key="8">
    <source>
        <dbReference type="ARBA" id="ARBA00038408"/>
    </source>
</evidence>
<organism evidence="15 16">
    <name type="scientific">Methylomicrobium album BG8</name>
    <dbReference type="NCBI Taxonomy" id="686340"/>
    <lineage>
        <taxon>Bacteria</taxon>
        <taxon>Pseudomonadati</taxon>
        <taxon>Pseudomonadota</taxon>
        <taxon>Gammaproteobacteria</taxon>
        <taxon>Methylococcales</taxon>
        <taxon>Methylococcaceae</taxon>
        <taxon>Methylomicrobium</taxon>
    </lineage>
</organism>